<dbReference type="Gene3D" id="1.10.10.60">
    <property type="entry name" value="Homeodomain-like"/>
    <property type="match status" value="2"/>
</dbReference>
<dbReference type="PANTHER" id="PTHR43436">
    <property type="entry name" value="ARAC-FAMILY TRANSCRIPTIONAL REGULATOR"/>
    <property type="match status" value="1"/>
</dbReference>
<dbReference type="InterPro" id="IPR018060">
    <property type="entry name" value="HTH_AraC"/>
</dbReference>
<dbReference type="GO" id="GO:0043565">
    <property type="term" value="F:sequence-specific DNA binding"/>
    <property type="evidence" value="ECO:0007669"/>
    <property type="project" value="InterPro"/>
</dbReference>
<dbReference type="SMART" id="SM00342">
    <property type="entry name" value="HTH_ARAC"/>
    <property type="match status" value="1"/>
</dbReference>
<gene>
    <name evidence="4" type="ORF">IAC10_01485</name>
</gene>
<dbReference type="InterPro" id="IPR009594">
    <property type="entry name" value="Tscrpt_reg_HTH_AraC_N"/>
</dbReference>
<dbReference type="GO" id="GO:0003700">
    <property type="term" value="F:DNA-binding transcription factor activity"/>
    <property type="evidence" value="ECO:0007669"/>
    <property type="project" value="InterPro"/>
</dbReference>
<evidence type="ECO:0000313" key="5">
    <source>
        <dbReference type="Proteomes" id="UP000823928"/>
    </source>
</evidence>
<keyword evidence="1" id="KW-0805">Transcription regulation</keyword>
<protein>
    <submittedName>
        <fullName evidence="4">AraC family transcriptional regulator</fullName>
    </submittedName>
</protein>
<organism evidence="4 5">
    <name type="scientific">Candidatus Scatousia excrementigallinarum</name>
    <dbReference type="NCBI Taxonomy" id="2840935"/>
    <lineage>
        <taxon>Bacteria</taxon>
        <taxon>Candidatus Scatousia</taxon>
    </lineage>
</organism>
<dbReference type="InterPro" id="IPR009057">
    <property type="entry name" value="Homeodomain-like_sf"/>
</dbReference>
<dbReference type="PROSITE" id="PS01124">
    <property type="entry name" value="HTH_ARAC_FAMILY_2"/>
    <property type="match status" value="1"/>
</dbReference>
<dbReference type="Proteomes" id="UP000823928">
    <property type="component" value="Unassembled WGS sequence"/>
</dbReference>
<sequence>MESKYSAVRDIILRNIPDVGNYPTTIKGVRIVRRNNPTEFMRCFYNPTCILVLQGVKHMLYGNENIVYTKGQYVVSCTDIPVSSRVAEASEDKPFVVLILELDSNIISNLILETKLPQAVDNKEKALAIADTDAELLDSFYRLAQLIEKPEAEQNIMSPIIIKEIYYRLLTGPLGSQLRLINTKGTRSNQIAQAISLIKEHYSEKLNMDEVALSVNMAPSSFYRNFKKVTQVSPLQYQKQLKLYEAQRLMLSGNYDAATAGYKVGYESPTQFSREYKKMFGNPPKTNVKNLIAV</sequence>
<dbReference type="PANTHER" id="PTHR43436:SF1">
    <property type="entry name" value="TRANSCRIPTIONAL REGULATORY PROTEIN"/>
    <property type="match status" value="1"/>
</dbReference>
<name>A0A9D1EXL3_9BACT</name>
<dbReference type="EMBL" id="DVIU01000031">
    <property type="protein sequence ID" value="HIS35292.1"/>
    <property type="molecule type" value="Genomic_DNA"/>
</dbReference>
<evidence type="ECO:0000256" key="1">
    <source>
        <dbReference type="ARBA" id="ARBA00023015"/>
    </source>
</evidence>
<evidence type="ECO:0000313" key="4">
    <source>
        <dbReference type="EMBL" id="HIS35292.1"/>
    </source>
</evidence>
<reference evidence="4" key="2">
    <citation type="journal article" date="2021" name="PeerJ">
        <title>Extensive microbial diversity within the chicken gut microbiome revealed by metagenomics and culture.</title>
        <authorList>
            <person name="Gilroy R."/>
            <person name="Ravi A."/>
            <person name="Getino M."/>
            <person name="Pursley I."/>
            <person name="Horton D.L."/>
            <person name="Alikhan N.F."/>
            <person name="Baker D."/>
            <person name="Gharbi K."/>
            <person name="Hall N."/>
            <person name="Watson M."/>
            <person name="Adriaenssens E.M."/>
            <person name="Foster-Nyarko E."/>
            <person name="Jarju S."/>
            <person name="Secka A."/>
            <person name="Antonio M."/>
            <person name="Oren A."/>
            <person name="Chaudhuri R.R."/>
            <person name="La Ragione R."/>
            <person name="Hildebrand F."/>
            <person name="Pallen M.J."/>
        </authorList>
    </citation>
    <scope>NUCLEOTIDE SEQUENCE</scope>
    <source>
        <strain evidence="4">6276</strain>
    </source>
</reference>
<accession>A0A9D1EXL3</accession>
<reference evidence="4" key="1">
    <citation type="submission" date="2020-10" db="EMBL/GenBank/DDBJ databases">
        <authorList>
            <person name="Gilroy R."/>
        </authorList>
    </citation>
    <scope>NUCLEOTIDE SEQUENCE</scope>
    <source>
        <strain evidence="4">6276</strain>
    </source>
</reference>
<dbReference type="Pfam" id="PF12833">
    <property type="entry name" value="HTH_18"/>
    <property type="match status" value="1"/>
</dbReference>
<proteinExistence type="predicted"/>
<keyword evidence="2" id="KW-0804">Transcription</keyword>
<feature type="domain" description="HTH araC/xylS-type" evidence="3">
    <location>
        <begin position="192"/>
        <end position="290"/>
    </location>
</feature>
<comment type="caution">
    <text evidence="4">The sequence shown here is derived from an EMBL/GenBank/DDBJ whole genome shotgun (WGS) entry which is preliminary data.</text>
</comment>
<evidence type="ECO:0000259" key="3">
    <source>
        <dbReference type="PROSITE" id="PS01124"/>
    </source>
</evidence>
<dbReference type="SUPFAM" id="SSF46689">
    <property type="entry name" value="Homeodomain-like"/>
    <property type="match status" value="2"/>
</dbReference>
<evidence type="ECO:0000256" key="2">
    <source>
        <dbReference type="ARBA" id="ARBA00023163"/>
    </source>
</evidence>
<dbReference type="AlphaFoldDB" id="A0A9D1EXL3"/>
<dbReference type="Pfam" id="PF06719">
    <property type="entry name" value="AraC_N"/>
    <property type="match status" value="1"/>
</dbReference>